<protein>
    <submittedName>
        <fullName evidence="7">NtaA/DmoA family FMN-dependent monooxygenase</fullName>
    </submittedName>
</protein>
<dbReference type="InterPro" id="IPR011251">
    <property type="entry name" value="Luciferase-like_dom"/>
</dbReference>
<keyword evidence="8" id="KW-1185">Reference proteome</keyword>
<organism evidence="7 8">
    <name type="scientific">Herbiconiux moechotypicola</name>
    <dbReference type="NCBI Taxonomy" id="637393"/>
    <lineage>
        <taxon>Bacteria</taxon>
        <taxon>Bacillati</taxon>
        <taxon>Actinomycetota</taxon>
        <taxon>Actinomycetes</taxon>
        <taxon>Micrococcales</taxon>
        <taxon>Microbacteriaceae</taxon>
        <taxon>Herbiconiux</taxon>
    </lineage>
</organism>
<accession>A0ABP5QJF0</accession>
<keyword evidence="4 7" id="KW-0503">Monooxygenase</keyword>
<dbReference type="InterPro" id="IPR051260">
    <property type="entry name" value="Diverse_substr_monoxygenases"/>
</dbReference>
<keyword evidence="1" id="KW-0285">Flavoprotein</keyword>
<dbReference type="Proteomes" id="UP001500929">
    <property type="component" value="Unassembled WGS sequence"/>
</dbReference>
<dbReference type="RefSeq" id="WP_259479453.1">
    <property type="nucleotide sequence ID" value="NZ_BAAAQY010000005.1"/>
</dbReference>
<dbReference type="EMBL" id="BAAAQY010000005">
    <property type="protein sequence ID" value="GAA2234776.1"/>
    <property type="molecule type" value="Genomic_DNA"/>
</dbReference>
<name>A0ABP5QJF0_9MICO</name>
<dbReference type="PANTHER" id="PTHR30011:SF16">
    <property type="entry name" value="C2H2 FINGER DOMAIN TRANSCRIPTION FACTOR (EUROFUNG)-RELATED"/>
    <property type="match status" value="1"/>
</dbReference>
<evidence type="ECO:0000256" key="3">
    <source>
        <dbReference type="ARBA" id="ARBA00023002"/>
    </source>
</evidence>
<evidence type="ECO:0000256" key="5">
    <source>
        <dbReference type="ARBA" id="ARBA00033748"/>
    </source>
</evidence>
<dbReference type="Pfam" id="PF00296">
    <property type="entry name" value="Bac_luciferase"/>
    <property type="match status" value="1"/>
</dbReference>
<dbReference type="PANTHER" id="PTHR30011">
    <property type="entry name" value="ALKANESULFONATE MONOOXYGENASE-RELATED"/>
    <property type="match status" value="1"/>
</dbReference>
<evidence type="ECO:0000256" key="4">
    <source>
        <dbReference type="ARBA" id="ARBA00023033"/>
    </source>
</evidence>
<evidence type="ECO:0000256" key="1">
    <source>
        <dbReference type="ARBA" id="ARBA00022630"/>
    </source>
</evidence>
<dbReference type="InterPro" id="IPR016215">
    <property type="entry name" value="NTA_MOA"/>
</dbReference>
<dbReference type="NCBIfam" id="TIGR03860">
    <property type="entry name" value="FMN_nitrolo"/>
    <property type="match status" value="1"/>
</dbReference>
<evidence type="ECO:0000256" key="2">
    <source>
        <dbReference type="ARBA" id="ARBA00022643"/>
    </source>
</evidence>
<evidence type="ECO:0000259" key="6">
    <source>
        <dbReference type="Pfam" id="PF00296"/>
    </source>
</evidence>
<dbReference type="SUPFAM" id="SSF51679">
    <property type="entry name" value="Bacterial luciferase-like"/>
    <property type="match status" value="1"/>
</dbReference>
<keyword evidence="2" id="KW-0288">FMN</keyword>
<feature type="domain" description="Luciferase-like" evidence="6">
    <location>
        <begin position="31"/>
        <end position="390"/>
    </location>
</feature>
<sequence length="438" mass="48712">MFHLGWFVGNGYGLNSWGSDWAGSFDRSWTDASNYIQLARSLERASFDYMIFEDGLMIPNAYEGSMRAYLKHALEGPRNDPTALVAVLSQHTSRIGLIPTLSTSFYPPFMAARMLATLDHLTHGRAGGNLVTSSSHRAAENFGLDQHFEHDLRYRMAGEWVELVEALLASWEPDAVVFDEASNTYADHTKVHEIDFEGEFYRSRGPLNTPPGPQGRPVICQAGGSPAGRDFAAQHADTIIAVPLGIDGMREYRDDISERMRRFGRDPRDCKVMFMVNPVIGETDDDAEEEYSRRWAMRDSEAYLESSLATMSYFSGIDFSQFDLDEPMPDLAGQVNGHQSSMTRYAKDGADGRTLRQLVIGHDTVESLRLVGSPATVAAQMTEAMEHVGGDGYLFTSAGFDRRHIAAVTDGLVPQLKKAGAVRSAYEHEHFRDNLLAF</sequence>
<dbReference type="Gene3D" id="3.20.20.30">
    <property type="entry name" value="Luciferase-like domain"/>
    <property type="match status" value="1"/>
</dbReference>
<keyword evidence="3" id="KW-0560">Oxidoreductase</keyword>
<dbReference type="GO" id="GO:0004497">
    <property type="term" value="F:monooxygenase activity"/>
    <property type="evidence" value="ECO:0007669"/>
    <property type="project" value="UniProtKB-KW"/>
</dbReference>
<reference evidence="8" key="1">
    <citation type="journal article" date="2019" name="Int. J. Syst. Evol. Microbiol.">
        <title>The Global Catalogue of Microorganisms (GCM) 10K type strain sequencing project: providing services to taxonomists for standard genome sequencing and annotation.</title>
        <authorList>
            <consortium name="The Broad Institute Genomics Platform"/>
            <consortium name="The Broad Institute Genome Sequencing Center for Infectious Disease"/>
            <person name="Wu L."/>
            <person name="Ma J."/>
        </authorList>
    </citation>
    <scope>NUCLEOTIDE SEQUENCE [LARGE SCALE GENOMIC DNA]</scope>
    <source>
        <strain evidence="8">JCM 16117</strain>
    </source>
</reference>
<comment type="caution">
    <text evidence="7">The sequence shown here is derived from an EMBL/GenBank/DDBJ whole genome shotgun (WGS) entry which is preliminary data.</text>
</comment>
<dbReference type="InterPro" id="IPR036661">
    <property type="entry name" value="Luciferase-like_sf"/>
</dbReference>
<evidence type="ECO:0000313" key="8">
    <source>
        <dbReference type="Proteomes" id="UP001500929"/>
    </source>
</evidence>
<evidence type="ECO:0000313" key="7">
    <source>
        <dbReference type="EMBL" id="GAA2234776.1"/>
    </source>
</evidence>
<dbReference type="PIRSF" id="PIRSF000337">
    <property type="entry name" value="NTA_MOA"/>
    <property type="match status" value="1"/>
</dbReference>
<proteinExistence type="inferred from homology"/>
<comment type="similarity">
    <text evidence="5">Belongs to the NtaA/SnaA/DszA monooxygenase family.</text>
</comment>
<gene>
    <name evidence="7" type="ORF">GCM10009851_19750</name>
</gene>